<dbReference type="PRINTS" id="PR00457">
    <property type="entry name" value="ANPEROXIDASE"/>
</dbReference>
<dbReference type="AlphaFoldDB" id="A0A9P0AKP8"/>
<dbReference type="InterPro" id="IPR037120">
    <property type="entry name" value="Haem_peroxidase_sf_animal"/>
</dbReference>
<keyword evidence="9" id="KW-1185">Reference proteome</keyword>
<keyword evidence="7" id="KW-0812">Transmembrane</keyword>
<dbReference type="GO" id="GO:0004601">
    <property type="term" value="F:peroxidase activity"/>
    <property type="evidence" value="ECO:0007669"/>
    <property type="project" value="UniProtKB-KW"/>
</dbReference>
<feature type="binding site" description="axial binding residue" evidence="5">
    <location>
        <position position="438"/>
    </location>
    <ligand>
        <name>heme b</name>
        <dbReference type="ChEBI" id="CHEBI:60344"/>
    </ligand>
    <ligandPart>
        <name>Fe</name>
        <dbReference type="ChEBI" id="CHEBI:18248"/>
    </ligandPart>
</feature>
<feature type="compositionally biased region" description="Polar residues" evidence="6">
    <location>
        <begin position="31"/>
        <end position="49"/>
    </location>
</feature>
<dbReference type="GO" id="GO:0020037">
    <property type="term" value="F:heme binding"/>
    <property type="evidence" value="ECO:0007669"/>
    <property type="project" value="InterPro"/>
</dbReference>
<dbReference type="EMBL" id="OU963869">
    <property type="protein sequence ID" value="CAH0394886.1"/>
    <property type="molecule type" value="Genomic_DNA"/>
</dbReference>
<dbReference type="GO" id="GO:0046872">
    <property type="term" value="F:metal ion binding"/>
    <property type="evidence" value="ECO:0007669"/>
    <property type="project" value="UniProtKB-KW"/>
</dbReference>
<evidence type="ECO:0000313" key="8">
    <source>
        <dbReference type="EMBL" id="CAH0394886.1"/>
    </source>
</evidence>
<dbReference type="SUPFAM" id="SSF48113">
    <property type="entry name" value="Heme-dependent peroxidases"/>
    <property type="match status" value="1"/>
</dbReference>
<keyword evidence="3" id="KW-0560">Oxidoreductase</keyword>
<gene>
    <name evidence="8" type="ORF">BEMITA_LOCUS13135</name>
</gene>
<dbReference type="PANTHER" id="PTHR11475:SF4">
    <property type="entry name" value="CHORION PEROXIDASE"/>
    <property type="match status" value="1"/>
</dbReference>
<evidence type="ECO:0000313" key="9">
    <source>
        <dbReference type="Proteomes" id="UP001152759"/>
    </source>
</evidence>
<evidence type="ECO:0000256" key="6">
    <source>
        <dbReference type="SAM" id="MobiDB-lite"/>
    </source>
</evidence>
<keyword evidence="7" id="KW-0472">Membrane</keyword>
<keyword evidence="5" id="KW-0408">Iron</keyword>
<evidence type="ECO:0000256" key="7">
    <source>
        <dbReference type="SAM" id="Phobius"/>
    </source>
</evidence>
<evidence type="ECO:0008006" key="10">
    <source>
        <dbReference type="Google" id="ProtNLM"/>
    </source>
</evidence>
<protein>
    <recommendedName>
        <fullName evidence="10">Peroxidase</fullName>
    </recommendedName>
</protein>
<reference evidence="8" key="1">
    <citation type="submission" date="2021-12" db="EMBL/GenBank/DDBJ databases">
        <authorList>
            <person name="King R."/>
        </authorList>
    </citation>
    <scope>NUCLEOTIDE SEQUENCE</scope>
</reference>
<dbReference type="Gene3D" id="1.10.640.10">
    <property type="entry name" value="Haem peroxidase domain superfamily, animal type"/>
    <property type="match status" value="1"/>
</dbReference>
<dbReference type="KEGG" id="btab:109038755"/>
<feature type="region of interest" description="Disordered" evidence="6">
    <location>
        <begin position="31"/>
        <end position="70"/>
    </location>
</feature>
<keyword evidence="7" id="KW-1133">Transmembrane helix</keyword>
<dbReference type="InterPro" id="IPR019791">
    <property type="entry name" value="Haem_peroxidase_animal"/>
</dbReference>
<dbReference type="Pfam" id="PF03098">
    <property type="entry name" value="An_peroxidase"/>
    <property type="match status" value="1"/>
</dbReference>
<keyword evidence="5" id="KW-0349">Heme</keyword>
<evidence type="ECO:0000256" key="3">
    <source>
        <dbReference type="ARBA" id="ARBA00022559"/>
    </source>
</evidence>
<feature type="compositionally biased region" description="Pro residues" evidence="6">
    <location>
        <begin position="52"/>
        <end position="63"/>
    </location>
</feature>
<organism evidence="8 9">
    <name type="scientific">Bemisia tabaci</name>
    <name type="common">Sweetpotato whitefly</name>
    <name type="synonym">Aleurodes tabaci</name>
    <dbReference type="NCBI Taxonomy" id="7038"/>
    <lineage>
        <taxon>Eukaryota</taxon>
        <taxon>Metazoa</taxon>
        <taxon>Ecdysozoa</taxon>
        <taxon>Arthropoda</taxon>
        <taxon>Hexapoda</taxon>
        <taxon>Insecta</taxon>
        <taxon>Pterygota</taxon>
        <taxon>Neoptera</taxon>
        <taxon>Paraneoptera</taxon>
        <taxon>Hemiptera</taxon>
        <taxon>Sternorrhyncha</taxon>
        <taxon>Aleyrodoidea</taxon>
        <taxon>Aleyrodidae</taxon>
        <taxon>Aleyrodinae</taxon>
        <taxon>Bemisia</taxon>
    </lineage>
</organism>
<keyword evidence="3" id="KW-0575">Peroxidase</keyword>
<evidence type="ECO:0000256" key="4">
    <source>
        <dbReference type="ARBA" id="ARBA00023180"/>
    </source>
</evidence>
<dbReference type="PANTHER" id="PTHR11475">
    <property type="entry name" value="OXIDASE/PEROXIDASE"/>
    <property type="match status" value="1"/>
</dbReference>
<dbReference type="Proteomes" id="UP001152759">
    <property type="component" value="Chromosome 8"/>
</dbReference>
<evidence type="ECO:0000256" key="1">
    <source>
        <dbReference type="ARBA" id="ARBA00004613"/>
    </source>
</evidence>
<keyword evidence="2" id="KW-0964">Secreted</keyword>
<name>A0A9P0AKP8_BEMTA</name>
<keyword evidence="4" id="KW-0325">Glycoprotein</keyword>
<sequence>MVTVREILLGAVLGVVLGVCVIGVQSGFSSQFGPTAQRPNTQFSSTQQHPSPFEPSPQKPPKNPKPEDNVSCKCPKVVDDGFYPRNFTPQPNKDQDIADKCIKIDNCDKERHSRYRTYDGKCNNLNFPMWGMKDSALLRLLAPEYADGKSKHRRAQDGGELPNARLCRAQILKDKIILNKKISYLFVVFAQWISHDTCITTEASGNLANCCDGNDWPKEMPANCTSTKVLPDDEEYGPQGVKCLPRIRSQTMQDLGCDLPFLQQLTSLSHFMDHSVMYGSTKNDSMFLREMKGGRLRETIIDNQKFPPNLKNPHSVCDLHKDDPHYCCITGDFRTNENPPFTALATMWWRFHNDCADILSKINPHWDDDTTYEECRRITIASYHFITRKEFLHLLVGPEFVKAAGLNFTNTGPDKLYDPFLNPTSINEFLMAAYRGGHSMILEVLKLHMSNNETEHMRINNFLNRPKHVVKSYGPLVESTCDSPMAKQDKFGSKDMNNKLFHSVRAVGGDLDTTSIERERESGLGGWCHYVERLLGQEKIESWRDLEKYFALDTIRDFRKVYKHWRDIDLYVGCVAECPVGNSMFGKVCTAIIIEQFKRWLIGDRYHPTCDGQPGLFPNHQLKELNKMNMAHILCHYGDMTEVREKPFLMGEKKIKCSSMPKVDWNAWKALANDSSQKS</sequence>
<accession>A0A9P0AKP8</accession>
<dbReference type="GO" id="GO:0005576">
    <property type="term" value="C:extracellular region"/>
    <property type="evidence" value="ECO:0007669"/>
    <property type="project" value="UniProtKB-SubCell"/>
</dbReference>
<evidence type="ECO:0000256" key="5">
    <source>
        <dbReference type="PIRSR" id="PIRSR619791-2"/>
    </source>
</evidence>
<dbReference type="GO" id="GO:0006979">
    <property type="term" value="P:response to oxidative stress"/>
    <property type="evidence" value="ECO:0007669"/>
    <property type="project" value="InterPro"/>
</dbReference>
<evidence type="ECO:0000256" key="2">
    <source>
        <dbReference type="ARBA" id="ARBA00022525"/>
    </source>
</evidence>
<keyword evidence="5" id="KW-0479">Metal-binding</keyword>
<proteinExistence type="predicted"/>
<dbReference type="InterPro" id="IPR010255">
    <property type="entry name" value="Haem_peroxidase_sf"/>
</dbReference>
<comment type="subcellular location">
    <subcellularLocation>
        <location evidence="1">Secreted</location>
    </subcellularLocation>
</comment>
<feature type="transmembrane region" description="Helical" evidence="7">
    <location>
        <begin position="7"/>
        <end position="28"/>
    </location>
</feature>
<dbReference type="PROSITE" id="PS50292">
    <property type="entry name" value="PEROXIDASE_3"/>
    <property type="match status" value="1"/>
</dbReference>